<dbReference type="RefSeq" id="WP_160224266.1">
    <property type="nucleotide sequence ID" value="NZ_CP029149.1"/>
</dbReference>
<gene>
    <name evidence="1" type="ORF">DBX24_05880</name>
</gene>
<name>A0A6P1QX34_9FLAO</name>
<accession>A0A6P1QX34</accession>
<reference evidence="1 2" key="1">
    <citation type="submission" date="2018-04" db="EMBL/GenBank/DDBJ databases">
        <title>Characteristic and Complete Genome Sequencing of A Novel Member of Infective Endocarditis Causative Bacteria: Bergeyella cardium QL-PH.</title>
        <authorList>
            <person name="Pan H."/>
            <person name="Sun E."/>
            <person name="Zhang Y."/>
        </authorList>
    </citation>
    <scope>NUCLEOTIDE SEQUENCE [LARGE SCALE GENOMIC DNA]</scope>
    <source>
        <strain evidence="1 2">HPQL</strain>
    </source>
</reference>
<evidence type="ECO:0000313" key="2">
    <source>
        <dbReference type="Proteomes" id="UP000464318"/>
    </source>
</evidence>
<dbReference type="OrthoDB" id="1262743at2"/>
<dbReference type="Proteomes" id="UP000464318">
    <property type="component" value="Chromosome"/>
</dbReference>
<evidence type="ECO:0000313" key="1">
    <source>
        <dbReference type="EMBL" id="QHN65441.1"/>
    </source>
</evidence>
<dbReference type="EMBL" id="CP029149">
    <property type="protein sequence ID" value="QHN65441.1"/>
    <property type="molecule type" value="Genomic_DNA"/>
</dbReference>
<keyword evidence="2" id="KW-1185">Reference proteome</keyword>
<organism evidence="1 2">
    <name type="scientific">Bergeyella cardium</name>
    <dbReference type="NCBI Taxonomy" id="1585976"/>
    <lineage>
        <taxon>Bacteria</taxon>
        <taxon>Pseudomonadati</taxon>
        <taxon>Bacteroidota</taxon>
        <taxon>Flavobacteriia</taxon>
        <taxon>Flavobacteriales</taxon>
        <taxon>Weeksellaceae</taxon>
        <taxon>Bergeyella</taxon>
    </lineage>
</organism>
<protein>
    <submittedName>
        <fullName evidence="1">Uncharacterized protein</fullName>
    </submittedName>
</protein>
<dbReference type="KEGG" id="bcad:DBX24_05880"/>
<dbReference type="AlphaFoldDB" id="A0A6P1QX34"/>
<proteinExistence type="predicted"/>
<sequence>MLRYIFLLSFLCFFNHQCKKENSIVKKQIPQKIDSLCRYKEFDSKELFIIQHEKKDNKHFIKITTSEYFDADSVSLVLNYKNKVIAYYSPFFNYPEKKVTKKQITTQYASLIYKEGMISIFHPKYAIFELTNNGKMKDVKKDKWSNLFQYDYIRIPEEIK</sequence>